<evidence type="ECO:0000313" key="2">
    <source>
        <dbReference type="Proteomes" id="UP000078544"/>
    </source>
</evidence>
<proteinExistence type="predicted"/>
<dbReference type="AlphaFoldDB" id="A0A162K422"/>
<dbReference type="EMBL" id="AZGY01000001">
    <property type="protein sequence ID" value="OAA32896.1"/>
    <property type="molecule type" value="Genomic_DNA"/>
</dbReference>
<reference evidence="1 2" key="1">
    <citation type="journal article" date="2016" name="Genome Biol. Evol.">
        <title>Divergent and convergent evolution of fungal pathogenicity.</title>
        <authorList>
            <person name="Shang Y."/>
            <person name="Xiao G."/>
            <person name="Zheng P."/>
            <person name="Cen K."/>
            <person name="Zhan S."/>
            <person name="Wang C."/>
        </authorList>
    </citation>
    <scope>NUCLEOTIDE SEQUENCE [LARGE SCALE GENOMIC DNA]</scope>
    <source>
        <strain evidence="1 2">RCEF 2490</strain>
    </source>
</reference>
<name>A0A162K422_9HYPO</name>
<dbReference type="GO" id="GO:0016787">
    <property type="term" value="F:hydrolase activity"/>
    <property type="evidence" value="ECO:0007669"/>
    <property type="project" value="UniProtKB-KW"/>
</dbReference>
<organism evidence="1 2">
    <name type="scientific">Moelleriella libera RCEF 2490</name>
    <dbReference type="NCBI Taxonomy" id="1081109"/>
    <lineage>
        <taxon>Eukaryota</taxon>
        <taxon>Fungi</taxon>
        <taxon>Dikarya</taxon>
        <taxon>Ascomycota</taxon>
        <taxon>Pezizomycotina</taxon>
        <taxon>Sordariomycetes</taxon>
        <taxon>Hypocreomycetidae</taxon>
        <taxon>Hypocreales</taxon>
        <taxon>Clavicipitaceae</taxon>
        <taxon>Moelleriella</taxon>
    </lineage>
</organism>
<accession>A0A162K422</accession>
<keyword evidence="2" id="KW-1185">Reference proteome</keyword>
<dbReference type="Proteomes" id="UP000078544">
    <property type="component" value="Unassembled WGS sequence"/>
</dbReference>
<protein>
    <submittedName>
        <fullName evidence="1">Esterase, SGNH hydrolase-type, subgroup</fullName>
    </submittedName>
</protein>
<keyword evidence="1" id="KW-0378">Hydrolase</keyword>
<dbReference type="SUPFAM" id="SSF52266">
    <property type="entry name" value="SGNH hydrolase"/>
    <property type="match status" value="1"/>
</dbReference>
<sequence length="126" mass="13894">MAEEDMRQGCASVTRLAATSAAYSETAREVARENPDVVLIDLWTAIMEKAISLTPGTHKLEEPWLGTPENGNQGGLEALLPDGLHMSGEAYKVFYELLAQHIDLPDDDRTGFVFPDWHVLNPVKSN</sequence>
<dbReference type="InterPro" id="IPR036514">
    <property type="entry name" value="SGNH_hydro_sf"/>
</dbReference>
<dbReference type="Gene3D" id="3.40.50.1110">
    <property type="entry name" value="SGNH hydrolase"/>
    <property type="match status" value="1"/>
</dbReference>
<comment type="caution">
    <text evidence="1">The sequence shown here is derived from an EMBL/GenBank/DDBJ whole genome shotgun (WGS) entry which is preliminary data.</text>
</comment>
<gene>
    <name evidence="1" type="ORF">AAL_00361</name>
</gene>
<dbReference type="STRING" id="1081109.A0A162K422"/>
<evidence type="ECO:0000313" key="1">
    <source>
        <dbReference type="EMBL" id="OAA32896.1"/>
    </source>
</evidence>
<dbReference type="OrthoDB" id="671439at2759"/>